<proteinExistence type="predicted"/>
<feature type="compositionally biased region" description="Pro residues" evidence="1">
    <location>
        <begin position="13"/>
        <end position="29"/>
    </location>
</feature>
<evidence type="ECO:0000313" key="3">
    <source>
        <dbReference type="Proteomes" id="UP001482520"/>
    </source>
</evidence>
<gene>
    <name evidence="2" type="ORF">V6R90_13060</name>
</gene>
<evidence type="ECO:0000256" key="1">
    <source>
        <dbReference type="SAM" id="MobiDB-lite"/>
    </source>
</evidence>
<dbReference type="Proteomes" id="UP001482520">
    <property type="component" value="Unassembled WGS sequence"/>
</dbReference>
<protein>
    <submittedName>
        <fullName evidence="2">Acyl-CoA dehydrogenase</fullName>
    </submittedName>
</protein>
<keyword evidence="3" id="KW-1185">Reference proteome</keyword>
<dbReference type="Gene3D" id="2.40.110.10">
    <property type="entry name" value="Butyryl-CoA Dehydrogenase, subunit A, domain 2"/>
    <property type="match status" value="1"/>
</dbReference>
<sequence length="388" mass="40121">MPMHPARHLTPHPLVPPASGPPAASPAPEPVLLSRGHAAGTRPLVDLARAACDVADAGVAAMVRLALEVEDDVPLPGSGETLRRWEVLATVAAQDLTAARALEPHLDAVAVLAEAGPAAAGVDDLLEEDEGRPSWGVWAAEGPGARLRAVPDPATGGVRLTGRKPWCSLAREVSHALVTAWVDEERRGLFAVRLADPGVLVEDGPWSSLGLAEAVTSTVVLDGVPAREVGGPGWYLERPGFAWGGIGVAAVWYGGAVAVARRLHEQCGRRDPDQVALVHLGAVDAALAAARAVLVEAATDVDTGCAAGASGALAALRARQVVADTVEEVTGRVARALGPGPLAHEHRHARRVADLGLYVRQHHGERDQAALGRELLARGSSVPGVSAW</sequence>
<name>A0ABV1P0C7_9ACTN</name>
<accession>A0ABV1P0C7</accession>
<dbReference type="EMBL" id="JBEGDP010000014">
    <property type="protein sequence ID" value="MEQ7848208.1"/>
    <property type="molecule type" value="Genomic_DNA"/>
</dbReference>
<evidence type="ECO:0000313" key="2">
    <source>
        <dbReference type="EMBL" id="MEQ7848208.1"/>
    </source>
</evidence>
<feature type="region of interest" description="Disordered" evidence="1">
    <location>
        <begin position="1"/>
        <end position="34"/>
    </location>
</feature>
<feature type="compositionally biased region" description="Basic residues" evidence="1">
    <location>
        <begin position="1"/>
        <end position="10"/>
    </location>
</feature>
<dbReference type="InterPro" id="IPR046373">
    <property type="entry name" value="Acyl-CoA_Oxase/DH_mid-dom_sf"/>
</dbReference>
<dbReference type="InterPro" id="IPR009100">
    <property type="entry name" value="AcylCoA_DH/oxidase_NM_dom_sf"/>
</dbReference>
<comment type="caution">
    <text evidence="2">The sequence shown here is derived from an EMBL/GenBank/DDBJ whole genome shotgun (WGS) entry which is preliminary data.</text>
</comment>
<organism evidence="2 3">
    <name type="scientific">Nocardioides kribbensis</name>
    <dbReference type="NCBI Taxonomy" id="305517"/>
    <lineage>
        <taxon>Bacteria</taxon>
        <taxon>Bacillati</taxon>
        <taxon>Actinomycetota</taxon>
        <taxon>Actinomycetes</taxon>
        <taxon>Propionibacteriales</taxon>
        <taxon>Nocardioidaceae</taxon>
        <taxon>Nocardioides</taxon>
    </lineage>
</organism>
<reference evidence="2 3" key="1">
    <citation type="submission" date="2024-02" db="EMBL/GenBank/DDBJ databases">
        <title>Full genome sequence of Nocardioides kribbensis.</title>
        <authorList>
            <person name="Poletto B.L."/>
            <person name="Silva G."/>
            <person name="Galante D."/>
            <person name="Campos K.R."/>
            <person name="Santos M.B.N."/>
            <person name="Sacchi C.T."/>
        </authorList>
    </citation>
    <scope>NUCLEOTIDE SEQUENCE [LARGE SCALE GENOMIC DNA]</scope>
    <source>
        <strain evidence="2 3">O4R</strain>
    </source>
</reference>
<dbReference type="SUPFAM" id="SSF56645">
    <property type="entry name" value="Acyl-CoA dehydrogenase NM domain-like"/>
    <property type="match status" value="1"/>
</dbReference>